<gene>
    <name evidence="1" type="ORF">MANES_05G075850v8</name>
</gene>
<keyword evidence="2" id="KW-1185">Reference proteome</keyword>
<comment type="caution">
    <text evidence="1">The sequence shown here is derived from an EMBL/GenBank/DDBJ whole genome shotgun (WGS) entry which is preliminary data.</text>
</comment>
<name>A0ACB7HMD8_MANES</name>
<evidence type="ECO:0000313" key="1">
    <source>
        <dbReference type="EMBL" id="KAG8653863.1"/>
    </source>
</evidence>
<organism evidence="1 2">
    <name type="scientific">Manihot esculenta</name>
    <name type="common">Cassava</name>
    <name type="synonym">Jatropha manihot</name>
    <dbReference type="NCBI Taxonomy" id="3983"/>
    <lineage>
        <taxon>Eukaryota</taxon>
        <taxon>Viridiplantae</taxon>
        <taxon>Streptophyta</taxon>
        <taxon>Embryophyta</taxon>
        <taxon>Tracheophyta</taxon>
        <taxon>Spermatophyta</taxon>
        <taxon>Magnoliopsida</taxon>
        <taxon>eudicotyledons</taxon>
        <taxon>Gunneridae</taxon>
        <taxon>Pentapetalae</taxon>
        <taxon>rosids</taxon>
        <taxon>fabids</taxon>
        <taxon>Malpighiales</taxon>
        <taxon>Euphorbiaceae</taxon>
        <taxon>Crotonoideae</taxon>
        <taxon>Manihoteae</taxon>
        <taxon>Manihot</taxon>
    </lineage>
</organism>
<dbReference type="Proteomes" id="UP000091857">
    <property type="component" value="Chromosome 5"/>
</dbReference>
<proteinExistence type="predicted"/>
<dbReference type="EMBL" id="CM004391">
    <property type="protein sequence ID" value="KAG8653863.1"/>
    <property type="molecule type" value="Genomic_DNA"/>
</dbReference>
<sequence>MAVECKGFKLSRRLGQMERGLANYLDMSSSRVLFVFLWYRGRMNLFILSPMFKTPYYSISRLVASNSAEELFALLFVGTTIFLGFMFYGQIILRIVYGVFCMVVASCLQPCIFH</sequence>
<reference evidence="2" key="1">
    <citation type="journal article" date="2016" name="Nat. Biotechnol.">
        <title>Sequencing wild and cultivated cassava and related species reveals extensive interspecific hybridization and genetic diversity.</title>
        <authorList>
            <person name="Bredeson J.V."/>
            <person name="Lyons J.B."/>
            <person name="Prochnik S.E."/>
            <person name="Wu G.A."/>
            <person name="Ha C.M."/>
            <person name="Edsinger-Gonzales E."/>
            <person name="Grimwood J."/>
            <person name="Schmutz J."/>
            <person name="Rabbi I.Y."/>
            <person name="Egesi C."/>
            <person name="Nauluvula P."/>
            <person name="Lebot V."/>
            <person name="Ndunguru J."/>
            <person name="Mkamilo G."/>
            <person name="Bart R.S."/>
            <person name="Setter T.L."/>
            <person name="Gleadow R.M."/>
            <person name="Kulakow P."/>
            <person name="Ferguson M.E."/>
            <person name="Rounsley S."/>
            <person name="Rokhsar D.S."/>
        </authorList>
    </citation>
    <scope>NUCLEOTIDE SEQUENCE [LARGE SCALE GENOMIC DNA]</scope>
    <source>
        <strain evidence="2">cv. AM560-2</strain>
    </source>
</reference>
<accession>A0ACB7HMD8</accession>
<evidence type="ECO:0000313" key="2">
    <source>
        <dbReference type="Proteomes" id="UP000091857"/>
    </source>
</evidence>
<protein>
    <submittedName>
        <fullName evidence="1">Uncharacterized protein</fullName>
    </submittedName>
</protein>